<gene>
    <name evidence="2" type="ORF">MTY_1300</name>
</gene>
<dbReference type="RefSeq" id="WP_081214223.1">
    <property type="nucleotide sequence ID" value="NZ_DF238840.1"/>
</dbReference>
<feature type="domain" description="BON" evidence="1">
    <location>
        <begin position="11"/>
        <end position="79"/>
    </location>
</feature>
<dbReference type="InterPro" id="IPR014004">
    <property type="entry name" value="Transpt-assoc_nodulatn_dom_bac"/>
</dbReference>
<feature type="domain" description="BON" evidence="1">
    <location>
        <begin position="84"/>
        <end position="154"/>
    </location>
</feature>
<evidence type="ECO:0000259" key="1">
    <source>
        <dbReference type="PROSITE" id="PS50914"/>
    </source>
</evidence>
<organism evidence="2">
    <name type="scientific">Moorella thermoacetica Y72</name>
    <dbReference type="NCBI Taxonomy" id="1325331"/>
    <lineage>
        <taxon>Bacteria</taxon>
        <taxon>Bacillati</taxon>
        <taxon>Bacillota</taxon>
        <taxon>Clostridia</taxon>
        <taxon>Neomoorellales</taxon>
        <taxon>Neomoorellaceae</taxon>
        <taxon>Neomoorella</taxon>
    </lineage>
</organism>
<name>A0A0S6UG38_NEOTH</name>
<accession>A0A0S6UG38</accession>
<dbReference type="Gene3D" id="3.30.1340.30">
    <property type="match status" value="2"/>
</dbReference>
<sequence length="173" mass="18843">MIDSKGVGMMDDASLREKVRQTLREDKDLRGYGLNADVVAGEVQLQGIVDTLKEKERAERLVRQVPGVKGVANAVAISTDGAVRDEDVTMEVNEELDQDPRVDLRHIGAESVDGHGTVVLKGRAEDPAEVEAAREAAAKARGVTRVVSRVKVGEEEMSLKDIFHSQVNNDREG</sequence>
<protein>
    <submittedName>
        <fullName evidence="2">Predicted periplasmic or secreted lipoprotein</fullName>
    </submittedName>
</protein>
<dbReference type="EMBL" id="DF238840">
    <property type="protein sequence ID" value="GAF25963.1"/>
    <property type="molecule type" value="Genomic_DNA"/>
</dbReference>
<reference evidence="2" key="1">
    <citation type="journal article" date="2014" name="Gene">
        <title>Genome-guided analysis of transformation efficiency and carbon dioxide assimilation by Moorella thermoacetica Y72.</title>
        <authorList>
            <person name="Tsukahara K."/>
            <person name="Kita A."/>
            <person name="Nakashimada Y."/>
            <person name="Hoshino T."/>
            <person name="Murakami K."/>
        </authorList>
    </citation>
    <scope>NUCLEOTIDE SEQUENCE [LARGE SCALE GENOMIC DNA]</scope>
    <source>
        <strain evidence="2">Y72</strain>
    </source>
</reference>
<dbReference type="PROSITE" id="PS50914">
    <property type="entry name" value="BON"/>
    <property type="match status" value="2"/>
</dbReference>
<dbReference type="Proteomes" id="UP000063718">
    <property type="component" value="Unassembled WGS sequence"/>
</dbReference>
<dbReference type="InterPro" id="IPR007055">
    <property type="entry name" value="BON_dom"/>
</dbReference>
<dbReference type="PANTHER" id="PTHR34606">
    <property type="entry name" value="BON DOMAIN-CONTAINING PROTEIN"/>
    <property type="match status" value="1"/>
</dbReference>
<keyword evidence="2" id="KW-0449">Lipoprotein</keyword>
<evidence type="ECO:0000313" key="2">
    <source>
        <dbReference type="EMBL" id="GAF25963.1"/>
    </source>
</evidence>
<dbReference type="InterPro" id="IPR051686">
    <property type="entry name" value="Lipoprotein_DolP"/>
</dbReference>
<dbReference type="PANTHER" id="PTHR34606:SF15">
    <property type="entry name" value="BON DOMAIN-CONTAINING PROTEIN"/>
    <property type="match status" value="1"/>
</dbReference>
<dbReference type="AlphaFoldDB" id="A0A0S6UG38"/>
<proteinExistence type="predicted"/>
<dbReference type="Pfam" id="PF04972">
    <property type="entry name" value="BON"/>
    <property type="match status" value="2"/>
</dbReference>
<dbReference type="SMART" id="SM00749">
    <property type="entry name" value="BON"/>
    <property type="match status" value="2"/>
</dbReference>